<gene>
    <name evidence="2" type="ORF">AACH00_14590</name>
</gene>
<evidence type="ECO:0000313" key="2">
    <source>
        <dbReference type="EMBL" id="MEK8047586.1"/>
    </source>
</evidence>
<dbReference type="PROSITE" id="PS51257">
    <property type="entry name" value="PROKAR_LIPOPROTEIN"/>
    <property type="match status" value="1"/>
</dbReference>
<proteinExistence type="predicted"/>
<sequence>MSRSVLLLSCVAAPFLLVGCASSEPSAAGRIGDAATAPLKDLNLVNAPIPEVLQVARQAPYAPPATNTCEALKAEIKGLDEVLGPDLDAPANPEHPGLVERGGQAAGNAAVNALQGAAEGVVPFRGWVRKLTGAERYSRQVAAAIAAGTVRRAWLKGIGHQQGCRP</sequence>
<dbReference type="RefSeq" id="WP_341399894.1">
    <property type="nucleotide sequence ID" value="NZ_JBBUTI010000010.1"/>
</dbReference>
<protein>
    <submittedName>
        <fullName evidence="2">Uncharacterized protein</fullName>
    </submittedName>
</protein>
<evidence type="ECO:0000256" key="1">
    <source>
        <dbReference type="SAM" id="SignalP"/>
    </source>
</evidence>
<reference evidence="2 3" key="1">
    <citation type="submission" date="2024-04" db="EMBL/GenBank/DDBJ databases">
        <title>Novel species of the genus Ideonella isolated from streams.</title>
        <authorList>
            <person name="Lu H."/>
        </authorList>
    </citation>
    <scope>NUCLEOTIDE SEQUENCE [LARGE SCALE GENOMIC DNA]</scope>
    <source>
        <strain evidence="2 3">LYT19W</strain>
    </source>
</reference>
<keyword evidence="3" id="KW-1185">Reference proteome</keyword>
<organism evidence="2 3">
    <name type="scientific">Ideonella margarita</name>
    <dbReference type="NCBI Taxonomy" id="2984191"/>
    <lineage>
        <taxon>Bacteria</taxon>
        <taxon>Pseudomonadati</taxon>
        <taxon>Pseudomonadota</taxon>
        <taxon>Betaproteobacteria</taxon>
        <taxon>Burkholderiales</taxon>
        <taxon>Sphaerotilaceae</taxon>
        <taxon>Ideonella</taxon>
    </lineage>
</organism>
<evidence type="ECO:0000313" key="3">
    <source>
        <dbReference type="Proteomes" id="UP001379945"/>
    </source>
</evidence>
<name>A0ABU9C7F3_9BURK</name>
<keyword evidence="1" id="KW-0732">Signal</keyword>
<comment type="caution">
    <text evidence="2">The sequence shown here is derived from an EMBL/GenBank/DDBJ whole genome shotgun (WGS) entry which is preliminary data.</text>
</comment>
<accession>A0ABU9C7F3</accession>
<feature type="chain" id="PRO_5045806164" evidence="1">
    <location>
        <begin position="24"/>
        <end position="166"/>
    </location>
</feature>
<dbReference type="EMBL" id="JBBUTI010000010">
    <property type="protein sequence ID" value="MEK8047586.1"/>
    <property type="molecule type" value="Genomic_DNA"/>
</dbReference>
<dbReference type="Proteomes" id="UP001379945">
    <property type="component" value="Unassembled WGS sequence"/>
</dbReference>
<feature type="signal peptide" evidence="1">
    <location>
        <begin position="1"/>
        <end position="23"/>
    </location>
</feature>